<dbReference type="Proteomes" id="UP000230233">
    <property type="component" value="Chromosome IV"/>
</dbReference>
<feature type="transmembrane region" description="Helical" evidence="9">
    <location>
        <begin position="256"/>
        <end position="282"/>
    </location>
</feature>
<proteinExistence type="inferred from homology"/>
<keyword evidence="7 9" id="KW-0472">Membrane</keyword>
<dbReference type="EMBL" id="PDUG01000004">
    <property type="protein sequence ID" value="PIC35339.1"/>
    <property type="molecule type" value="Genomic_DNA"/>
</dbReference>
<keyword evidence="4 9" id="KW-0812">Transmembrane</keyword>
<evidence type="ECO:0000256" key="2">
    <source>
        <dbReference type="ARBA" id="ARBA00006148"/>
    </source>
</evidence>
<dbReference type="InterPro" id="IPR001991">
    <property type="entry name" value="Na-dicarboxylate_symporter"/>
</dbReference>
<keyword evidence="5 9" id="KW-0769">Symport</keyword>
<accession>A0A2G5U739</accession>
<sequence>MKENRLLVFTLAAVGTGFVCGLLLRQFNFSDDVRNLIGFPGEIFMQVLKLMVLPLIFSSLISSLGQMDGSKSGKMSVIAIAYYLTTAIIASCIAVTIVFLFHPGNPEIKKGNLNEAIVEGDSSLSALDSLLDLLRNMFPQNIVEATMYRAQTAFVVVRKKIVKNGTIDEPVLLKKTIKLTQGTNILGLIVFCTGFGIIISKLGGKVQVIIEFFIVLDKVVMKFITVLMWFSPFGIVSLIASSILDIDDLYKMMTAMALYLFTVLTCLFLHCVVAIPSLYYFLTKKNPIDVAKGMAQPFVTAIGTASSGASLPQAISCVEENLKVDSRIAGFIMPLGNTINMDGTALYEAVAVIFIAQLNNVDLSFAQVITIWQFIPKIFIVKFGQFSFKILQDLYYGKLNFENIFSVTATFSSIGLNAVPAGLVSMFLILSTVNLPVSDISLLFTVDWLIDRIRTALNVLGDSYCACIIQHFMQKDLEKEHHSLLEDIKIEEGTSENVNRPNNLTEKMEKKVSFVDYHHIPSPTAPREFNSTKTYSLKSAMIGPLRAHVALQTRLSHLSEE</sequence>
<dbReference type="Gene3D" id="1.10.3860.10">
    <property type="entry name" value="Sodium:dicarboxylate symporter"/>
    <property type="match status" value="1"/>
</dbReference>
<evidence type="ECO:0000256" key="3">
    <source>
        <dbReference type="ARBA" id="ARBA00022448"/>
    </source>
</evidence>
<evidence type="ECO:0000313" key="10">
    <source>
        <dbReference type="EMBL" id="PIC35339.1"/>
    </source>
</evidence>
<keyword evidence="3 9" id="KW-0813">Transport</keyword>
<evidence type="ECO:0000256" key="6">
    <source>
        <dbReference type="ARBA" id="ARBA00022989"/>
    </source>
</evidence>
<comment type="caution">
    <text evidence="10">The sequence shown here is derived from an EMBL/GenBank/DDBJ whole genome shotgun (WGS) entry which is preliminary data.</text>
</comment>
<evidence type="ECO:0000256" key="5">
    <source>
        <dbReference type="ARBA" id="ARBA00022847"/>
    </source>
</evidence>
<dbReference type="InterPro" id="IPR036458">
    <property type="entry name" value="Na:dicarbo_symporter_sf"/>
</dbReference>
<dbReference type="OrthoDB" id="5877963at2759"/>
<evidence type="ECO:0000256" key="4">
    <source>
        <dbReference type="ARBA" id="ARBA00022692"/>
    </source>
</evidence>
<dbReference type="GO" id="GO:0015501">
    <property type="term" value="F:glutamate:sodium symporter activity"/>
    <property type="evidence" value="ECO:0007669"/>
    <property type="project" value="TreeGrafter"/>
</dbReference>
<dbReference type="AlphaFoldDB" id="A0A2G5U739"/>
<dbReference type="STRING" id="1611254.A0A2G5U739"/>
<keyword evidence="6 9" id="KW-1133">Transmembrane helix</keyword>
<dbReference type="PANTHER" id="PTHR11958:SF17">
    <property type="entry name" value="AMINO ACID TRANSPORTER"/>
    <property type="match status" value="1"/>
</dbReference>
<dbReference type="GO" id="GO:0015175">
    <property type="term" value="F:neutral L-amino acid transmembrane transporter activity"/>
    <property type="evidence" value="ECO:0007669"/>
    <property type="project" value="TreeGrafter"/>
</dbReference>
<dbReference type="SUPFAM" id="SSF118215">
    <property type="entry name" value="Proton glutamate symport protein"/>
    <property type="match status" value="2"/>
</dbReference>
<feature type="transmembrane region" description="Helical" evidence="9">
    <location>
        <begin position="36"/>
        <end position="57"/>
    </location>
</feature>
<evidence type="ECO:0000256" key="8">
    <source>
        <dbReference type="ARBA" id="ARBA00023180"/>
    </source>
</evidence>
<dbReference type="InterPro" id="IPR050746">
    <property type="entry name" value="DAACS"/>
</dbReference>
<dbReference type="Pfam" id="PF00375">
    <property type="entry name" value="SDF"/>
    <property type="match status" value="2"/>
</dbReference>
<comment type="subcellular location">
    <subcellularLocation>
        <location evidence="1 9">Membrane</location>
        <topology evidence="1 9">Multi-pass membrane protein</topology>
    </subcellularLocation>
</comment>
<name>A0A2G5U739_9PELO</name>
<feature type="transmembrane region" description="Helical" evidence="9">
    <location>
        <begin position="223"/>
        <end position="244"/>
    </location>
</feature>
<dbReference type="GO" id="GO:0005886">
    <property type="term" value="C:plasma membrane"/>
    <property type="evidence" value="ECO:0007669"/>
    <property type="project" value="TreeGrafter"/>
</dbReference>
<dbReference type="GO" id="GO:0005313">
    <property type="term" value="F:L-glutamate transmembrane transporter activity"/>
    <property type="evidence" value="ECO:0007669"/>
    <property type="project" value="TreeGrafter"/>
</dbReference>
<dbReference type="PROSITE" id="PS00713">
    <property type="entry name" value="NA_DICARBOXYL_SYMP_1"/>
    <property type="match status" value="1"/>
</dbReference>
<evidence type="ECO:0000256" key="9">
    <source>
        <dbReference type="RuleBase" id="RU361216"/>
    </source>
</evidence>
<gene>
    <name evidence="10" type="primary">Cni-glt-7</name>
    <name evidence="10" type="synonym">Cnig_chr_IV.g14727</name>
    <name evidence="10" type="ORF">B9Z55_014727</name>
</gene>
<feature type="transmembrane region" description="Helical" evidence="9">
    <location>
        <begin position="77"/>
        <end position="101"/>
    </location>
</feature>
<evidence type="ECO:0000256" key="7">
    <source>
        <dbReference type="ARBA" id="ARBA00023136"/>
    </source>
</evidence>
<keyword evidence="8" id="KW-0325">Glycoprotein</keyword>
<dbReference type="PROSITE" id="PS00714">
    <property type="entry name" value="NA_DICARBOXYL_SYMP_2"/>
    <property type="match status" value="1"/>
</dbReference>
<feature type="transmembrane region" description="Helical" evidence="9">
    <location>
        <begin position="184"/>
        <end position="203"/>
    </location>
</feature>
<feature type="transmembrane region" description="Helical" evidence="9">
    <location>
        <begin position="6"/>
        <end position="24"/>
    </location>
</feature>
<comment type="similarity">
    <text evidence="2 9">Belongs to the dicarboxylate/amino acid:cation symporter (DAACS) (TC 2.A.23) family.</text>
</comment>
<dbReference type="PRINTS" id="PR00173">
    <property type="entry name" value="EDTRNSPORT"/>
</dbReference>
<organism evidence="10 11">
    <name type="scientific">Caenorhabditis nigoni</name>
    <dbReference type="NCBI Taxonomy" id="1611254"/>
    <lineage>
        <taxon>Eukaryota</taxon>
        <taxon>Metazoa</taxon>
        <taxon>Ecdysozoa</taxon>
        <taxon>Nematoda</taxon>
        <taxon>Chromadorea</taxon>
        <taxon>Rhabditida</taxon>
        <taxon>Rhabditina</taxon>
        <taxon>Rhabditomorpha</taxon>
        <taxon>Rhabditoidea</taxon>
        <taxon>Rhabditidae</taxon>
        <taxon>Peloderinae</taxon>
        <taxon>Caenorhabditis</taxon>
    </lineage>
</organism>
<reference evidence="11" key="1">
    <citation type="submission" date="2017-10" db="EMBL/GenBank/DDBJ databases">
        <title>Rapid genome shrinkage in a self-fertile nematode reveals novel sperm competition proteins.</title>
        <authorList>
            <person name="Yin D."/>
            <person name="Schwarz E.M."/>
            <person name="Thomas C.G."/>
            <person name="Felde R.L."/>
            <person name="Korf I.F."/>
            <person name="Cutter A.D."/>
            <person name="Schartner C.M."/>
            <person name="Ralston E.J."/>
            <person name="Meyer B.J."/>
            <person name="Haag E.S."/>
        </authorList>
    </citation>
    <scope>NUCLEOTIDE SEQUENCE [LARGE SCALE GENOMIC DNA]</scope>
    <source>
        <strain evidence="11">JU1422</strain>
    </source>
</reference>
<protein>
    <recommendedName>
        <fullName evidence="9">Amino acid transporter</fullName>
    </recommendedName>
</protein>
<dbReference type="PANTHER" id="PTHR11958">
    <property type="entry name" value="SODIUM/DICARBOXYLATE SYMPORTER-RELATED"/>
    <property type="match status" value="1"/>
</dbReference>
<keyword evidence="11" id="KW-1185">Reference proteome</keyword>
<dbReference type="InterPro" id="IPR018107">
    <property type="entry name" value="Na-dicarboxylate_symporter_CS"/>
</dbReference>
<evidence type="ECO:0000256" key="1">
    <source>
        <dbReference type="ARBA" id="ARBA00004141"/>
    </source>
</evidence>
<evidence type="ECO:0000313" key="11">
    <source>
        <dbReference type="Proteomes" id="UP000230233"/>
    </source>
</evidence>